<evidence type="ECO:0000259" key="6">
    <source>
        <dbReference type="PROSITE" id="PS50109"/>
    </source>
</evidence>
<dbReference type="HOGENOM" id="CLU_400460_0_0_4"/>
<evidence type="ECO:0000259" key="7">
    <source>
        <dbReference type="PROSITE" id="PS50112"/>
    </source>
</evidence>
<dbReference type="GO" id="GO:0016020">
    <property type="term" value="C:membrane"/>
    <property type="evidence" value="ECO:0007669"/>
    <property type="project" value="InterPro"/>
</dbReference>
<dbReference type="InterPro" id="IPR035965">
    <property type="entry name" value="PAS-like_dom_sf"/>
</dbReference>
<dbReference type="InterPro" id="IPR050482">
    <property type="entry name" value="Sensor_HK_TwoCompSys"/>
</dbReference>
<reference evidence="9 10" key="1">
    <citation type="journal article" date="2006" name="Nat. Biotechnol.">
        <title>Complete genome of the mutualistic, N2-fixing grass endophyte Azoarcus sp. strain BH72.</title>
        <authorList>
            <person name="Krause A."/>
            <person name="Ramakumar A."/>
            <person name="Bartels D."/>
            <person name="Battistoni F."/>
            <person name="Bekel T."/>
            <person name="Boch J."/>
            <person name="Boehm M."/>
            <person name="Friedrich F."/>
            <person name="Hurek T."/>
            <person name="Krause L."/>
            <person name="Linke B."/>
            <person name="McHardy A.C."/>
            <person name="Sarkar A."/>
            <person name="Schneiker S."/>
            <person name="Syed A.A."/>
            <person name="Thauer R."/>
            <person name="Vorhoelter F.-J."/>
            <person name="Weidner S."/>
            <person name="Puehler A."/>
            <person name="Reinhold-Hurek B."/>
            <person name="Kaiser O."/>
            <person name="Goesmann A."/>
        </authorList>
    </citation>
    <scope>NUCLEOTIDE SEQUENCE [LARGE SCALE GENOMIC DNA]</scope>
    <source>
        <strain evidence="9 10">BH72</strain>
    </source>
</reference>
<dbReference type="CDD" id="cd00130">
    <property type="entry name" value="PAS"/>
    <property type="match status" value="2"/>
</dbReference>
<dbReference type="InterPro" id="IPR003594">
    <property type="entry name" value="HATPase_dom"/>
</dbReference>
<dbReference type="Pfam" id="PF02518">
    <property type="entry name" value="HATPase_c"/>
    <property type="match status" value="1"/>
</dbReference>
<dbReference type="Gene3D" id="1.20.5.1930">
    <property type="match status" value="1"/>
</dbReference>
<dbReference type="PANTHER" id="PTHR24421">
    <property type="entry name" value="NITRATE/NITRITE SENSOR PROTEIN NARX-RELATED"/>
    <property type="match status" value="1"/>
</dbReference>
<dbReference type="InterPro" id="IPR000700">
    <property type="entry name" value="PAS-assoc_C"/>
</dbReference>
<evidence type="ECO:0000313" key="9">
    <source>
        <dbReference type="EMBL" id="CAL95364.1"/>
    </source>
</evidence>
<dbReference type="SMART" id="SM00387">
    <property type="entry name" value="HATPase_c"/>
    <property type="match status" value="1"/>
</dbReference>
<dbReference type="Pfam" id="PF07730">
    <property type="entry name" value="HisKA_3"/>
    <property type="match status" value="1"/>
</dbReference>
<dbReference type="SMART" id="SM00091">
    <property type="entry name" value="PAS"/>
    <property type="match status" value="3"/>
</dbReference>
<dbReference type="FunFam" id="3.30.450.20:FF:000099">
    <property type="entry name" value="Sensory box sensor histidine kinase"/>
    <property type="match status" value="1"/>
</dbReference>
<dbReference type="EMBL" id="AM406670">
    <property type="protein sequence ID" value="CAL95364.1"/>
    <property type="molecule type" value="Genomic_DNA"/>
</dbReference>
<dbReference type="eggNOG" id="COG4251">
    <property type="taxonomic scope" value="Bacteria"/>
</dbReference>
<keyword evidence="1 9" id="KW-0808">Transferase</keyword>
<dbReference type="SUPFAM" id="SSF55785">
    <property type="entry name" value="PYP-like sensor domain (PAS domain)"/>
    <property type="match status" value="3"/>
</dbReference>
<dbReference type="AlphaFoldDB" id="A1K959"/>
<feature type="region of interest" description="Disordered" evidence="5">
    <location>
        <begin position="1"/>
        <end position="20"/>
    </location>
</feature>
<sequence>MGEHPTGKTASAPSDDASGGLQTQLAACYDALREHEDALQRARQQHAESEARFAMLADAAPVMIWMTGADSECVFVNQAWQRFTGRSADEERGGNWTQNLHPDDTARCIAAHTAAFEARTPFSIEYRLRRVDGVYRWLLDSAQPRYDGKGRFLGFVGCCVDITERREAEDGLRLKARYQRALLDNFPFLVWLKDTESRFLAVNAAFTQAFDIASPDDLINGTDFDIVPPALAESYRAGDRKVLRDGHQLSIEEEIPYHGGRRWFETYKAPVFDDDGRIVGTVGFARDVTERKDAEGALLRLKDTLEEQVALRTAEAEARARALWESERFSRATIDALPCALCVLDGSGVIVAVNKSWRALVITNGGDIETMCEGASYLAACQPATRMNDAALTNATMAVRGILTGELDSYAFEYEGLLGEDRRWFSFEVSPFPDHGPVRLLVKHDDMTERRHLQEEQVETAARFKRLAAHLDMVREEQSTKIAREVHDELGSTLTMLKLGLATVADDETTPPRIRNKFAGMLEQIDAALQTVKRISTSLRPATLDTLGLIATISWYARQFSSMTGIDVALQMPEYVRLTPAANTAVFRIIQEGLTNVAKHAGANRVDLTLQKQSGQLVVRISDNGVGLTSDSLSKRNSFGVIGMHERAQHLGGRLTLSGAPQTGTRLTLTIPLDAGAAHSPEKTPSW</sequence>
<dbReference type="PROSITE" id="PS50109">
    <property type="entry name" value="HIS_KIN"/>
    <property type="match status" value="1"/>
</dbReference>
<feature type="domain" description="Histidine kinase" evidence="6">
    <location>
        <begin position="485"/>
        <end position="675"/>
    </location>
</feature>
<keyword evidence="2 9" id="KW-0418">Kinase</keyword>
<name>A1K959_AZOSB</name>
<dbReference type="InterPro" id="IPR013655">
    <property type="entry name" value="PAS_fold_3"/>
</dbReference>
<dbReference type="eggNOG" id="COG2205">
    <property type="taxonomic scope" value="Bacteria"/>
</dbReference>
<evidence type="ECO:0000259" key="8">
    <source>
        <dbReference type="PROSITE" id="PS50113"/>
    </source>
</evidence>
<dbReference type="InterPro" id="IPR036890">
    <property type="entry name" value="HATPase_C_sf"/>
</dbReference>
<dbReference type="Proteomes" id="UP000002588">
    <property type="component" value="Chromosome"/>
</dbReference>
<gene>
    <name evidence="9" type="ordered locus">azo2748</name>
</gene>
<dbReference type="InterPro" id="IPR013656">
    <property type="entry name" value="PAS_4"/>
</dbReference>
<dbReference type="KEGG" id="azo:azo2748"/>
<evidence type="ECO:0000256" key="1">
    <source>
        <dbReference type="ARBA" id="ARBA00022679"/>
    </source>
</evidence>
<dbReference type="Pfam" id="PF08448">
    <property type="entry name" value="PAS_4"/>
    <property type="match status" value="1"/>
</dbReference>
<dbReference type="GO" id="GO:0000155">
    <property type="term" value="F:phosphorelay sensor kinase activity"/>
    <property type="evidence" value="ECO:0007669"/>
    <property type="project" value="InterPro"/>
</dbReference>
<dbReference type="PROSITE" id="PS50112">
    <property type="entry name" value="PAS"/>
    <property type="match status" value="1"/>
</dbReference>
<dbReference type="eggNOG" id="COG4585">
    <property type="taxonomic scope" value="Bacteria"/>
</dbReference>
<dbReference type="SUPFAM" id="SSF55874">
    <property type="entry name" value="ATPase domain of HSP90 chaperone/DNA topoisomerase II/histidine kinase"/>
    <property type="match status" value="1"/>
</dbReference>
<keyword evidence="4" id="KW-0175">Coiled coil</keyword>
<accession>A1K959</accession>
<keyword evidence="10" id="KW-1185">Reference proteome</keyword>
<dbReference type="SMART" id="SM00086">
    <property type="entry name" value="PAC"/>
    <property type="match status" value="3"/>
</dbReference>
<feature type="domain" description="PAC" evidence="8">
    <location>
        <begin position="245"/>
        <end position="300"/>
    </location>
</feature>
<evidence type="ECO:0000256" key="2">
    <source>
        <dbReference type="ARBA" id="ARBA00022777"/>
    </source>
</evidence>
<keyword evidence="3" id="KW-0902">Two-component regulatory system</keyword>
<dbReference type="CDD" id="cd16917">
    <property type="entry name" value="HATPase_UhpB-NarQ-NarX-like"/>
    <property type="match status" value="1"/>
</dbReference>
<evidence type="ECO:0000313" key="10">
    <source>
        <dbReference type="Proteomes" id="UP000002588"/>
    </source>
</evidence>
<dbReference type="Pfam" id="PF08447">
    <property type="entry name" value="PAS_3"/>
    <property type="match status" value="1"/>
</dbReference>
<dbReference type="STRING" id="62928.azo2748"/>
<dbReference type="PANTHER" id="PTHR24421:SF59">
    <property type="entry name" value="OXYGEN SENSOR HISTIDINE KINASE NREB"/>
    <property type="match status" value="1"/>
</dbReference>
<dbReference type="InterPro" id="IPR011712">
    <property type="entry name" value="Sig_transdc_His_kin_sub3_dim/P"/>
</dbReference>
<evidence type="ECO:0000256" key="4">
    <source>
        <dbReference type="SAM" id="Coils"/>
    </source>
</evidence>
<feature type="domain" description="PAS" evidence="7">
    <location>
        <begin position="49"/>
        <end position="104"/>
    </location>
</feature>
<organism evidence="9 10">
    <name type="scientific">Azoarcus sp. (strain BH72)</name>
    <dbReference type="NCBI Taxonomy" id="418699"/>
    <lineage>
        <taxon>Bacteria</taxon>
        <taxon>Pseudomonadati</taxon>
        <taxon>Pseudomonadota</taxon>
        <taxon>Betaproteobacteria</taxon>
        <taxon>Rhodocyclales</taxon>
        <taxon>Zoogloeaceae</taxon>
        <taxon>Azoarcus</taxon>
    </lineage>
</organism>
<feature type="domain" description="PAC" evidence="8">
    <location>
        <begin position="122"/>
        <end position="174"/>
    </location>
</feature>
<proteinExistence type="predicted"/>
<protein>
    <submittedName>
        <fullName evidence="9">Sensory box histidine kinase</fullName>
        <ecNumber evidence="9">2.7.3.-</ecNumber>
    </submittedName>
</protein>
<dbReference type="RefSeq" id="WP_011766474.1">
    <property type="nucleotide sequence ID" value="NC_008702.1"/>
</dbReference>
<evidence type="ECO:0000256" key="5">
    <source>
        <dbReference type="SAM" id="MobiDB-lite"/>
    </source>
</evidence>
<dbReference type="InterPro" id="IPR001610">
    <property type="entry name" value="PAC"/>
</dbReference>
<feature type="coiled-coil region" evidence="4">
    <location>
        <begin position="25"/>
        <end position="52"/>
    </location>
</feature>
<dbReference type="InterPro" id="IPR005467">
    <property type="entry name" value="His_kinase_dom"/>
</dbReference>
<dbReference type="NCBIfam" id="TIGR00229">
    <property type="entry name" value="sensory_box"/>
    <property type="match status" value="2"/>
</dbReference>
<dbReference type="PROSITE" id="PS50113">
    <property type="entry name" value="PAC"/>
    <property type="match status" value="2"/>
</dbReference>
<evidence type="ECO:0000256" key="3">
    <source>
        <dbReference type="ARBA" id="ARBA00023012"/>
    </source>
</evidence>
<dbReference type="EC" id="2.7.3.-" evidence="9"/>
<dbReference type="InterPro" id="IPR000014">
    <property type="entry name" value="PAS"/>
</dbReference>
<dbReference type="GO" id="GO:0046983">
    <property type="term" value="F:protein dimerization activity"/>
    <property type="evidence" value="ECO:0007669"/>
    <property type="project" value="InterPro"/>
</dbReference>
<dbReference type="Gene3D" id="3.30.565.10">
    <property type="entry name" value="Histidine kinase-like ATPase, C-terminal domain"/>
    <property type="match status" value="1"/>
</dbReference>
<dbReference type="Gene3D" id="3.30.450.20">
    <property type="entry name" value="PAS domain"/>
    <property type="match status" value="3"/>
</dbReference>